<accession>A7RR26</accession>
<dbReference type="PhylomeDB" id="A7RR26"/>
<dbReference type="HOGENOM" id="CLU_043995_1_0_1"/>
<dbReference type="Proteomes" id="UP000001593">
    <property type="component" value="Unassembled WGS sequence"/>
</dbReference>
<gene>
    <name evidence="4" type="ORF">NEMVEDRAFT_v1g180983</name>
</gene>
<dbReference type="EMBL" id="DS469530">
    <property type="protein sequence ID" value="EDO46094.1"/>
    <property type="molecule type" value="Genomic_DNA"/>
</dbReference>
<comment type="similarity">
    <text evidence="1">Belongs to the OAF family.</text>
</comment>
<feature type="domain" description="Out at first protein BRICHOS-like" evidence="2">
    <location>
        <begin position="9"/>
        <end position="156"/>
    </location>
</feature>
<dbReference type="PANTHER" id="PTHR13423:SF2">
    <property type="entry name" value="OUT AT FIRST PROTEIN HOMOLOG"/>
    <property type="match status" value="1"/>
</dbReference>
<dbReference type="Pfam" id="PF22873">
    <property type="entry name" value="OAF_C"/>
    <property type="match status" value="1"/>
</dbReference>
<dbReference type="InterPro" id="IPR053897">
    <property type="entry name" value="Oaf_C"/>
</dbReference>
<dbReference type="STRING" id="45351.A7RR26"/>
<dbReference type="FunCoup" id="A7RR26">
    <property type="interactions" value="184"/>
</dbReference>
<organism evidence="4 5">
    <name type="scientific">Nematostella vectensis</name>
    <name type="common">Starlet sea anemone</name>
    <dbReference type="NCBI Taxonomy" id="45351"/>
    <lineage>
        <taxon>Eukaryota</taxon>
        <taxon>Metazoa</taxon>
        <taxon>Cnidaria</taxon>
        <taxon>Anthozoa</taxon>
        <taxon>Hexacorallia</taxon>
        <taxon>Actiniaria</taxon>
        <taxon>Edwardsiidae</taxon>
        <taxon>Nematostella</taxon>
    </lineage>
</organism>
<evidence type="ECO:0000259" key="2">
    <source>
        <dbReference type="Pfam" id="PF14941"/>
    </source>
</evidence>
<evidence type="ECO:0000259" key="3">
    <source>
        <dbReference type="Pfam" id="PF22873"/>
    </source>
</evidence>
<dbReference type="KEGG" id="nve:5518184"/>
<dbReference type="InterPro" id="IPR026315">
    <property type="entry name" value="Oaf"/>
</dbReference>
<dbReference type="PANTHER" id="PTHR13423">
    <property type="entry name" value="OUT AT FIRST"/>
    <property type="match status" value="1"/>
</dbReference>
<evidence type="ECO:0000256" key="1">
    <source>
        <dbReference type="ARBA" id="ARBA00005786"/>
    </source>
</evidence>
<name>A7RR26_NEMVE</name>
<dbReference type="InParanoid" id="A7RR26"/>
<dbReference type="eggNOG" id="ENOG502QWDA">
    <property type="taxonomic scope" value="Eukaryota"/>
</dbReference>
<sequence length="256" mass="29186">MVLLPECYSRLAVNVKTKAGDITKQVFESFPEKELVKISFRLNDGRYIDISLDFRKKIQVIKAIILGEMDKAENPYEAVCFAIKLTDGEYVTPDAMSKLRQKNPDTIRSPEVDVGTEEIVLDQLVPVTNAGVLTDQVYSMCEEVGFVFTKQEDIKNLISDNYTTIPLFMSSVQNLSSNMISRKRCHDTKESKVPCICRLQVCISWYPCDLKYCQGQDSDGKPTEYRCGIKTCGKCHDLDYLATEKRHCFWDDNPKS</sequence>
<dbReference type="AlphaFoldDB" id="A7RR26"/>
<evidence type="ECO:0000313" key="5">
    <source>
        <dbReference type="Proteomes" id="UP000001593"/>
    </source>
</evidence>
<protein>
    <recommendedName>
        <fullName evidence="6">Out at first protein homolog</fullName>
    </recommendedName>
</protein>
<dbReference type="Pfam" id="PF14941">
    <property type="entry name" value="OAF_N"/>
    <property type="match status" value="1"/>
</dbReference>
<proteinExistence type="inferred from homology"/>
<reference evidence="4 5" key="1">
    <citation type="journal article" date="2007" name="Science">
        <title>Sea anemone genome reveals ancestral eumetazoan gene repertoire and genomic organization.</title>
        <authorList>
            <person name="Putnam N.H."/>
            <person name="Srivastava M."/>
            <person name="Hellsten U."/>
            <person name="Dirks B."/>
            <person name="Chapman J."/>
            <person name="Salamov A."/>
            <person name="Terry A."/>
            <person name="Shapiro H."/>
            <person name="Lindquist E."/>
            <person name="Kapitonov V.V."/>
            <person name="Jurka J."/>
            <person name="Genikhovich G."/>
            <person name="Grigoriev I.V."/>
            <person name="Lucas S.M."/>
            <person name="Steele R.E."/>
            <person name="Finnerty J.R."/>
            <person name="Technau U."/>
            <person name="Martindale M.Q."/>
            <person name="Rokhsar D.S."/>
        </authorList>
    </citation>
    <scope>NUCLEOTIDE SEQUENCE [LARGE SCALE GENOMIC DNA]</scope>
    <source>
        <strain evidence="5">CH2 X CH6</strain>
    </source>
</reference>
<dbReference type="InterPro" id="IPR053894">
    <property type="entry name" value="OAF_N"/>
</dbReference>
<dbReference type="OMA" id="CHYGLSL"/>
<dbReference type="OrthoDB" id="5947176at2759"/>
<evidence type="ECO:0000313" key="4">
    <source>
        <dbReference type="EMBL" id="EDO46094.1"/>
    </source>
</evidence>
<keyword evidence="5" id="KW-1185">Reference proteome</keyword>
<evidence type="ECO:0008006" key="6">
    <source>
        <dbReference type="Google" id="ProtNLM"/>
    </source>
</evidence>
<feature type="domain" description="Out at first C-terminal" evidence="3">
    <location>
        <begin position="184"/>
        <end position="252"/>
    </location>
</feature>